<accession>A0A5M6DM86</accession>
<dbReference type="GO" id="GO:0000270">
    <property type="term" value="P:peptidoglycan metabolic process"/>
    <property type="evidence" value="ECO:0007669"/>
    <property type="project" value="InterPro"/>
</dbReference>
<keyword evidence="5" id="KW-1185">Reference proteome</keyword>
<feature type="chain" id="PRO_5024461082" evidence="2">
    <location>
        <begin position="23"/>
        <end position="515"/>
    </location>
</feature>
<sequence length="515" mass="58752">MKHALRSVLVLFLFTTSSFILQDAVAGTKKINPKQILTDTIPLFTVDTTHYLTLPLVVRQDTVPVEPDELIKDRLACLQREIPLHFNAYVRAHIDYFTIRNRKYSRRVLERQNVYFPLFEKYLAQYNLPEEFKYLAVVESALLPRAVSSAKAVGLWQFMTPTANDFRLKQNEYVDERMDPEKATIAACKFLNQLYRIFGDWEMVMAAYNCGPGNVKKAIARAGGGKKTFWQIFPYLPKETRGYVPSFTAITYMMNHSREHEIFPNTLLFPAQTDTILINQSLDLERLALQLELSKDEITKLNPEIRKAMLPETIRNYPLKVPAQKREILAMNRTAILDSSRISVYVAPTPPIMLASANLLKKNAAPDSAATDSLQLTEYIVQKGDFLERIAQKHQVSIAQIKGWNHLRNNTVVPGQKLTLIIATQPEELAAKEAATETIAEAKKPATQYASANTTRQEARKKQIEQEVRLIHAVQQGDTLWNISKRYNNIPVEKIKKLNKLKTDEIKPGQKLVIS</sequence>
<keyword evidence="2" id="KW-0732">Signal</keyword>
<comment type="caution">
    <text evidence="4">The sequence shown here is derived from an EMBL/GenBank/DDBJ whole genome shotgun (WGS) entry which is preliminary data.</text>
</comment>
<dbReference type="InterPro" id="IPR036779">
    <property type="entry name" value="LysM_dom_sf"/>
</dbReference>
<dbReference type="PANTHER" id="PTHR37423:SF2">
    <property type="entry name" value="MEMBRANE-BOUND LYTIC MUREIN TRANSGLYCOSYLASE C"/>
    <property type="match status" value="1"/>
</dbReference>
<comment type="similarity">
    <text evidence="1">Belongs to the transglycosylase Slt family.</text>
</comment>
<feature type="domain" description="LysM" evidence="3">
    <location>
        <begin position="470"/>
        <end position="514"/>
    </location>
</feature>
<evidence type="ECO:0000259" key="3">
    <source>
        <dbReference type="PROSITE" id="PS51782"/>
    </source>
</evidence>
<dbReference type="EMBL" id="VWSF01000005">
    <property type="protein sequence ID" value="KAA5547536.1"/>
    <property type="molecule type" value="Genomic_DNA"/>
</dbReference>
<reference evidence="4 5" key="1">
    <citation type="submission" date="2019-09" db="EMBL/GenBank/DDBJ databases">
        <title>Genome sequence and assembly of Adhaeribacter sp.</title>
        <authorList>
            <person name="Chhetri G."/>
        </authorList>
    </citation>
    <scope>NUCLEOTIDE SEQUENCE [LARGE SCALE GENOMIC DNA]</scope>
    <source>
        <strain evidence="4 5">DK36</strain>
    </source>
</reference>
<dbReference type="Gene3D" id="3.10.350.10">
    <property type="entry name" value="LysM domain"/>
    <property type="match status" value="2"/>
</dbReference>
<dbReference type="Pfam" id="PF01476">
    <property type="entry name" value="LysM"/>
    <property type="match status" value="2"/>
</dbReference>
<feature type="signal peptide" evidence="2">
    <location>
        <begin position="1"/>
        <end position="22"/>
    </location>
</feature>
<evidence type="ECO:0000256" key="1">
    <source>
        <dbReference type="ARBA" id="ARBA00007734"/>
    </source>
</evidence>
<evidence type="ECO:0000313" key="4">
    <source>
        <dbReference type="EMBL" id="KAA5547536.1"/>
    </source>
</evidence>
<dbReference type="InterPro" id="IPR023346">
    <property type="entry name" value="Lysozyme-like_dom_sf"/>
</dbReference>
<dbReference type="SUPFAM" id="SSF53955">
    <property type="entry name" value="Lysozyme-like"/>
    <property type="match status" value="1"/>
</dbReference>
<dbReference type="CDD" id="cd16894">
    <property type="entry name" value="MltD-like"/>
    <property type="match status" value="1"/>
</dbReference>
<protein>
    <submittedName>
        <fullName evidence="4">LysM peptidoglycan-binding domain-containing protein</fullName>
    </submittedName>
</protein>
<proteinExistence type="inferred from homology"/>
<evidence type="ECO:0000256" key="2">
    <source>
        <dbReference type="SAM" id="SignalP"/>
    </source>
</evidence>
<dbReference type="InterPro" id="IPR008258">
    <property type="entry name" value="Transglycosylase_SLT_dom_1"/>
</dbReference>
<name>A0A5M6DM86_9BACT</name>
<dbReference type="SUPFAM" id="SSF54106">
    <property type="entry name" value="LysM domain"/>
    <property type="match status" value="2"/>
</dbReference>
<dbReference type="Pfam" id="PF01464">
    <property type="entry name" value="SLT"/>
    <property type="match status" value="1"/>
</dbReference>
<dbReference type="Gene3D" id="1.10.530.10">
    <property type="match status" value="1"/>
</dbReference>
<dbReference type="InterPro" id="IPR018392">
    <property type="entry name" value="LysM"/>
</dbReference>
<evidence type="ECO:0000313" key="5">
    <source>
        <dbReference type="Proteomes" id="UP000323426"/>
    </source>
</evidence>
<organism evidence="4 5">
    <name type="scientific">Adhaeribacter rhizoryzae</name>
    <dbReference type="NCBI Taxonomy" id="2607907"/>
    <lineage>
        <taxon>Bacteria</taxon>
        <taxon>Pseudomonadati</taxon>
        <taxon>Bacteroidota</taxon>
        <taxon>Cytophagia</taxon>
        <taxon>Cytophagales</taxon>
        <taxon>Hymenobacteraceae</taxon>
        <taxon>Adhaeribacter</taxon>
    </lineage>
</organism>
<dbReference type="GO" id="GO:0016020">
    <property type="term" value="C:membrane"/>
    <property type="evidence" value="ECO:0007669"/>
    <property type="project" value="InterPro"/>
</dbReference>
<dbReference type="RefSeq" id="WP_150088159.1">
    <property type="nucleotide sequence ID" value="NZ_VWSF01000005.1"/>
</dbReference>
<dbReference type="CDD" id="cd00118">
    <property type="entry name" value="LysM"/>
    <property type="match status" value="2"/>
</dbReference>
<dbReference type="GO" id="GO:0008933">
    <property type="term" value="F:peptidoglycan lytic transglycosylase activity"/>
    <property type="evidence" value="ECO:0007669"/>
    <property type="project" value="InterPro"/>
</dbReference>
<gene>
    <name evidence="4" type="ORF">F0145_09475</name>
</gene>
<feature type="domain" description="LysM" evidence="3">
    <location>
        <begin position="377"/>
        <end position="420"/>
    </location>
</feature>
<dbReference type="PANTHER" id="PTHR37423">
    <property type="entry name" value="SOLUBLE LYTIC MUREIN TRANSGLYCOSYLASE-RELATED"/>
    <property type="match status" value="1"/>
</dbReference>
<dbReference type="Proteomes" id="UP000323426">
    <property type="component" value="Unassembled WGS sequence"/>
</dbReference>
<dbReference type="InterPro" id="IPR000189">
    <property type="entry name" value="Transglyc_AS"/>
</dbReference>
<dbReference type="AlphaFoldDB" id="A0A5M6DM86"/>
<dbReference type="PROSITE" id="PS51782">
    <property type="entry name" value="LYSM"/>
    <property type="match status" value="2"/>
</dbReference>
<dbReference type="SMART" id="SM00257">
    <property type="entry name" value="LysM"/>
    <property type="match status" value="2"/>
</dbReference>
<dbReference type="PROSITE" id="PS00922">
    <property type="entry name" value="TRANSGLYCOSYLASE"/>
    <property type="match status" value="1"/>
</dbReference>